<feature type="transmembrane region" description="Helical" evidence="5">
    <location>
        <begin position="40"/>
        <end position="59"/>
    </location>
</feature>
<dbReference type="Gene3D" id="1.20.1550.10">
    <property type="entry name" value="DsbB-like"/>
    <property type="match status" value="1"/>
</dbReference>
<feature type="transmembrane region" description="Helical" evidence="5">
    <location>
        <begin position="148"/>
        <end position="171"/>
    </location>
</feature>
<dbReference type="GO" id="GO:0006457">
    <property type="term" value="P:protein folding"/>
    <property type="evidence" value="ECO:0007669"/>
    <property type="project" value="InterPro"/>
</dbReference>
<keyword evidence="2 5" id="KW-0812">Transmembrane</keyword>
<dbReference type="InterPro" id="IPR023380">
    <property type="entry name" value="DsbB-like_sf"/>
</dbReference>
<dbReference type="InterPro" id="IPR003752">
    <property type="entry name" value="DiS_bond_form_DsbB/BdbC"/>
</dbReference>
<accession>A0AAP8SQB6</accession>
<feature type="transmembrane region" description="Helical" evidence="5">
    <location>
        <begin position="104"/>
        <end position="127"/>
    </location>
</feature>
<dbReference type="GO" id="GO:0016020">
    <property type="term" value="C:membrane"/>
    <property type="evidence" value="ECO:0007669"/>
    <property type="project" value="UniProtKB-SubCell"/>
</dbReference>
<evidence type="ECO:0000256" key="2">
    <source>
        <dbReference type="ARBA" id="ARBA00022692"/>
    </source>
</evidence>
<keyword evidence="7" id="KW-1185">Reference proteome</keyword>
<evidence type="ECO:0000256" key="1">
    <source>
        <dbReference type="ARBA" id="ARBA00004141"/>
    </source>
</evidence>
<dbReference type="EMBL" id="PKUR01000001">
    <property type="protein sequence ID" value="PLW88188.1"/>
    <property type="molecule type" value="Genomic_DNA"/>
</dbReference>
<dbReference type="KEGG" id="hja:BST95_12755"/>
<keyword evidence="3 5" id="KW-1133">Transmembrane helix</keyword>
<dbReference type="AlphaFoldDB" id="A0AAP8SQB6"/>
<organism evidence="6 7">
    <name type="scientific">Halioglobus japonicus</name>
    <dbReference type="NCBI Taxonomy" id="930805"/>
    <lineage>
        <taxon>Bacteria</taxon>
        <taxon>Pseudomonadati</taxon>
        <taxon>Pseudomonadota</taxon>
        <taxon>Gammaproteobacteria</taxon>
        <taxon>Cellvibrionales</taxon>
        <taxon>Halieaceae</taxon>
        <taxon>Halioglobus</taxon>
    </lineage>
</organism>
<keyword evidence="4 5" id="KW-0472">Membrane</keyword>
<comment type="caution">
    <text evidence="6">The sequence shown here is derived from an EMBL/GenBank/DDBJ whole genome shotgun (WGS) entry which is preliminary data.</text>
</comment>
<dbReference type="Pfam" id="PF02600">
    <property type="entry name" value="DsbB"/>
    <property type="match status" value="1"/>
</dbReference>
<proteinExistence type="predicted"/>
<evidence type="ECO:0000256" key="4">
    <source>
        <dbReference type="ARBA" id="ARBA00023136"/>
    </source>
</evidence>
<dbReference type="Proteomes" id="UP000235162">
    <property type="component" value="Unassembled WGS sequence"/>
</dbReference>
<gene>
    <name evidence="6" type="ORF">C0029_05430</name>
</gene>
<comment type="subcellular location">
    <subcellularLocation>
        <location evidence="1">Membrane</location>
        <topology evidence="1">Multi-pass membrane protein</topology>
    </subcellularLocation>
</comment>
<dbReference type="SUPFAM" id="SSF158442">
    <property type="entry name" value="DsbB-like"/>
    <property type="match status" value="1"/>
</dbReference>
<evidence type="ECO:0000256" key="5">
    <source>
        <dbReference type="SAM" id="Phobius"/>
    </source>
</evidence>
<name>A0AAP8SQB6_9GAMM</name>
<reference evidence="6 7" key="1">
    <citation type="submission" date="2018-01" db="EMBL/GenBank/DDBJ databases">
        <title>The draft genome sequence of Halioglobus japonicus S1-36.</title>
        <authorList>
            <person name="Du Z.-J."/>
            <person name="Shi M.-J."/>
        </authorList>
    </citation>
    <scope>NUCLEOTIDE SEQUENCE [LARGE SCALE GENOMIC DNA]</scope>
    <source>
        <strain evidence="6 7">S1-36</strain>
    </source>
</reference>
<evidence type="ECO:0000256" key="3">
    <source>
        <dbReference type="ARBA" id="ARBA00022989"/>
    </source>
</evidence>
<evidence type="ECO:0000313" key="7">
    <source>
        <dbReference type="Proteomes" id="UP000235162"/>
    </source>
</evidence>
<protein>
    <submittedName>
        <fullName evidence="6">Disulfide bond formation protein B</fullName>
    </submittedName>
</protein>
<dbReference type="GO" id="GO:0015035">
    <property type="term" value="F:protein-disulfide reductase activity"/>
    <property type="evidence" value="ECO:0007669"/>
    <property type="project" value="InterPro"/>
</dbReference>
<evidence type="ECO:0000313" key="6">
    <source>
        <dbReference type="EMBL" id="PLW88188.1"/>
    </source>
</evidence>
<sequence length="185" mass="19575">MTNHKIRQLNALGLIAIGLTLVYAFSDQLLHGELPCPLCLLQRVAFAAVCIGLMLNVIVGPKPAHYGFSIIAAVAGAAFALRQISLHVIPGTPGYGAPFLGFHFYTWAFVLFTIIVIGLALLSSLPAQYEDSQGPLSWKELPAISKTAVAATLLLIALNAMAAFALCGPGVCPDDPASYWLGRAE</sequence>
<feature type="transmembrane region" description="Helical" evidence="5">
    <location>
        <begin position="66"/>
        <end position="84"/>
    </location>
</feature>